<feature type="region of interest" description="Disordered" evidence="1">
    <location>
        <begin position="57"/>
        <end position="77"/>
    </location>
</feature>
<evidence type="ECO:0000313" key="2">
    <source>
        <dbReference type="EMBL" id="RKP12366.1"/>
    </source>
</evidence>
<proteinExistence type="predicted"/>
<dbReference type="EMBL" id="KZ988360">
    <property type="protein sequence ID" value="RKP12366.1"/>
    <property type="molecule type" value="Genomic_DNA"/>
</dbReference>
<reference evidence="3" key="1">
    <citation type="journal article" date="2018" name="Nat. Microbiol.">
        <title>Leveraging single-cell genomics to expand the fungal tree of life.</title>
        <authorList>
            <person name="Ahrendt S.R."/>
            <person name="Quandt C.A."/>
            <person name="Ciobanu D."/>
            <person name="Clum A."/>
            <person name="Salamov A."/>
            <person name="Andreopoulos B."/>
            <person name="Cheng J.F."/>
            <person name="Woyke T."/>
            <person name="Pelin A."/>
            <person name="Henrissat B."/>
            <person name="Reynolds N.K."/>
            <person name="Benny G.L."/>
            <person name="Smith M.E."/>
            <person name="James T.Y."/>
            <person name="Grigoriev I.V."/>
        </authorList>
    </citation>
    <scope>NUCLEOTIDE SEQUENCE [LARGE SCALE GENOMIC DNA]</scope>
</reference>
<accession>A0A4P9Y0P4</accession>
<feature type="non-terminal residue" evidence="2">
    <location>
        <position position="1"/>
    </location>
</feature>
<dbReference type="PANTHER" id="PTHR12507">
    <property type="entry name" value="REDUCED GROWTH PHENOTYPE 1 RGP1, YEAST -RELATED"/>
    <property type="match status" value="1"/>
</dbReference>
<protein>
    <submittedName>
        <fullName evidence="2">Reduced growth phenotype protein 1</fullName>
    </submittedName>
</protein>
<dbReference type="AlphaFoldDB" id="A0A4P9Y0P4"/>
<organism evidence="2 3">
    <name type="scientific">Piptocephalis cylindrospora</name>
    <dbReference type="NCBI Taxonomy" id="1907219"/>
    <lineage>
        <taxon>Eukaryota</taxon>
        <taxon>Fungi</taxon>
        <taxon>Fungi incertae sedis</taxon>
        <taxon>Zoopagomycota</taxon>
        <taxon>Zoopagomycotina</taxon>
        <taxon>Zoopagomycetes</taxon>
        <taxon>Zoopagales</taxon>
        <taxon>Piptocephalidaceae</taxon>
        <taxon>Piptocephalis</taxon>
    </lineage>
</organism>
<gene>
    <name evidence="2" type="ORF">BJ684DRAFT_989</name>
</gene>
<dbReference type="InterPro" id="IPR014848">
    <property type="entry name" value="Rgp1"/>
</dbReference>
<sequence>YTLAYGDKKVGRVRLPRSNHRLGEPVSGVLDLTDAEFACYHVTITLESLERVEPSYSRISPRQVQRRTRDRHAQHHQRCQARRKIGFSLHAPNWASADFETTIGSL</sequence>
<dbReference type="Proteomes" id="UP000267251">
    <property type="component" value="Unassembled WGS sequence"/>
</dbReference>
<keyword evidence="3" id="KW-1185">Reference proteome</keyword>
<name>A0A4P9Y0P4_9FUNG</name>
<evidence type="ECO:0000313" key="3">
    <source>
        <dbReference type="Proteomes" id="UP000267251"/>
    </source>
</evidence>
<feature type="non-terminal residue" evidence="2">
    <location>
        <position position="106"/>
    </location>
</feature>
<evidence type="ECO:0000256" key="1">
    <source>
        <dbReference type="SAM" id="MobiDB-lite"/>
    </source>
</evidence>
<dbReference type="OrthoDB" id="1918at2759"/>
<dbReference type="Pfam" id="PF08737">
    <property type="entry name" value="Rgp1"/>
    <property type="match status" value="1"/>
</dbReference>
<feature type="compositionally biased region" description="Basic residues" evidence="1">
    <location>
        <begin position="64"/>
        <end position="77"/>
    </location>
</feature>